<evidence type="ECO:0000313" key="7">
    <source>
        <dbReference type="Proteomes" id="UP000830925"/>
    </source>
</evidence>
<keyword evidence="3" id="KW-0805">Transcription regulation</keyword>
<protein>
    <submittedName>
        <fullName evidence="6">Sigma-54 dependent transcriptional regulator</fullName>
    </submittedName>
</protein>
<reference evidence="6" key="1">
    <citation type="submission" date="2022-04" db="EMBL/GenBank/DDBJ databases">
        <title>Genomic mining of Alcaligenes faecalis D334 producing ectoin and derivatives.</title>
        <authorList>
            <person name="Doan V.T."/>
            <person name="Quach N.T."/>
            <person name="Vu T.-H.-N."/>
            <person name="Phi Q.-T."/>
        </authorList>
    </citation>
    <scope>NUCLEOTIDE SEQUENCE</scope>
    <source>
        <strain evidence="6">D334</strain>
    </source>
</reference>
<gene>
    <name evidence="6" type="ORF">MXF72_03465</name>
</gene>
<dbReference type="InterPro" id="IPR002078">
    <property type="entry name" value="Sigma_54_int"/>
</dbReference>
<keyword evidence="1" id="KW-0547">Nucleotide-binding</keyword>
<keyword evidence="2" id="KW-0067">ATP-binding</keyword>
<evidence type="ECO:0000259" key="5">
    <source>
        <dbReference type="PROSITE" id="PS50045"/>
    </source>
</evidence>
<evidence type="ECO:0000256" key="3">
    <source>
        <dbReference type="ARBA" id="ARBA00023015"/>
    </source>
</evidence>
<keyword evidence="4" id="KW-0804">Transcription</keyword>
<dbReference type="SMART" id="SM00382">
    <property type="entry name" value="AAA"/>
    <property type="match status" value="1"/>
</dbReference>
<accession>A0AAE9HB29</accession>
<dbReference type="Gene3D" id="3.40.50.300">
    <property type="entry name" value="P-loop containing nucleotide triphosphate hydrolases"/>
    <property type="match status" value="1"/>
</dbReference>
<dbReference type="Pfam" id="PF00158">
    <property type="entry name" value="Sigma54_activat"/>
    <property type="match status" value="1"/>
</dbReference>
<dbReference type="EMBL" id="CP095873">
    <property type="protein sequence ID" value="UPL22153.1"/>
    <property type="molecule type" value="Genomic_DNA"/>
</dbReference>
<dbReference type="GeneID" id="96776250"/>
<dbReference type="InterPro" id="IPR058031">
    <property type="entry name" value="AAA_lid_NorR"/>
</dbReference>
<dbReference type="InterPro" id="IPR025944">
    <property type="entry name" value="Sigma_54_int_dom_CS"/>
</dbReference>
<dbReference type="GO" id="GO:0005524">
    <property type="term" value="F:ATP binding"/>
    <property type="evidence" value="ECO:0007669"/>
    <property type="project" value="UniProtKB-KW"/>
</dbReference>
<name>A0AAE9HB29_ALCFA</name>
<evidence type="ECO:0000256" key="4">
    <source>
        <dbReference type="ARBA" id="ARBA00023163"/>
    </source>
</evidence>
<dbReference type="Gene3D" id="1.10.8.60">
    <property type="match status" value="1"/>
</dbReference>
<dbReference type="Proteomes" id="UP000830925">
    <property type="component" value="Chromosome"/>
</dbReference>
<dbReference type="Pfam" id="PF25601">
    <property type="entry name" value="AAA_lid_14"/>
    <property type="match status" value="1"/>
</dbReference>
<dbReference type="RefSeq" id="WP_226348432.1">
    <property type="nucleotide sequence ID" value="NZ_CP031747.1"/>
</dbReference>
<sequence length="342" mass="38516">MNFSAIAANTPEDVLIRYHQKTPDALLFGPSVSALQAQELSRRIGLDAVESYTLHAYSGSTRQDQAQLRTLLEQLKAKYQNGACAFQAEQHHDFGEFVGCSAPMKKLYEEISKVASTDLPVLLIGESGTGKELAARAIHRCSARKEQAYVPINCSAISEQLIESELFGHEKGSFTGAERNRQGYFELADQGTLFLDEITEMPIDAQTKLLRALENGEYMKVGGDKLIKHDARIIAATNRPPMRAIEDKKLREDLYYRLGVFPIQIPPLRERGDDAVLIAQHLVEQLNQEHQQNRSLSLASMKEIERYHWPGNIRQLRNAVLRSYVMSNSDQVEINMEADPME</sequence>
<evidence type="ECO:0000256" key="2">
    <source>
        <dbReference type="ARBA" id="ARBA00022840"/>
    </source>
</evidence>
<dbReference type="GO" id="GO:0006355">
    <property type="term" value="P:regulation of DNA-templated transcription"/>
    <property type="evidence" value="ECO:0007669"/>
    <property type="project" value="InterPro"/>
</dbReference>
<dbReference type="PROSITE" id="PS50045">
    <property type="entry name" value="SIGMA54_INTERACT_4"/>
    <property type="match status" value="1"/>
</dbReference>
<dbReference type="PROSITE" id="PS00688">
    <property type="entry name" value="SIGMA54_INTERACT_3"/>
    <property type="match status" value="1"/>
</dbReference>
<dbReference type="SUPFAM" id="SSF52540">
    <property type="entry name" value="P-loop containing nucleoside triphosphate hydrolases"/>
    <property type="match status" value="1"/>
</dbReference>
<dbReference type="FunFam" id="3.40.50.300:FF:000006">
    <property type="entry name" value="DNA-binding transcriptional regulator NtrC"/>
    <property type="match status" value="1"/>
</dbReference>
<feature type="domain" description="Sigma-54 factor interaction" evidence="5">
    <location>
        <begin position="97"/>
        <end position="325"/>
    </location>
</feature>
<dbReference type="AlphaFoldDB" id="A0AAE9HB29"/>
<dbReference type="InterPro" id="IPR027417">
    <property type="entry name" value="P-loop_NTPase"/>
</dbReference>
<evidence type="ECO:0000313" key="6">
    <source>
        <dbReference type="EMBL" id="UPL22153.1"/>
    </source>
</evidence>
<organism evidence="6 7">
    <name type="scientific">Alcaligenes faecalis</name>
    <dbReference type="NCBI Taxonomy" id="511"/>
    <lineage>
        <taxon>Bacteria</taxon>
        <taxon>Pseudomonadati</taxon>
        <taxon>Pseudomonadota</taxon>
        <taxon>Betaproteobacteria</taxon>
        <taxon>Burkholderiales</taxon>
        <taxon>Alcaligenaceae</taxon>
        <taxon>Alcaligenes</taxon>
    </lineage>
</organism>
<dbReference type="PANTHER" id="PTHR32071">
    <property type="entry name" value="TRANSCRIPTIONAL REGULATORY PROTEIN"/>
    <property type="match status" value="1"/>
</dbReference>
<proteinExistence type="predicted"/>
<evidence type="ECO:0000256" key="1">
    <source>
        <dbReference type="ARBA" id="ARBA00022741"/>
    </source>
</evidence>
<dbReference type="CDD" id="cd00009">
    <property type="entry name" value="AAA"/>
    <property type="match status" value="1"/>
</dbReference>
<dbReference type="InterPro" id="IPR003593">
    <property type="entry name" value="AAA+_ATPase"/>
</dbReference>
<dbReference type="PANTHER" id="PTHR32071:SF57">
    <property type="entry name" value="C4-DICARBOXYLATE TRANSPORT TRANSCRIPTIONAL REGULATORY PROTEIN DCTD"/>
    <property type="match status" value="1"/>
</dbReference>